<dbReference type="RefSeq" id="WP_184980770.1">
    <property type="nucleotide sequence ID" value="NZ_JACHNE010000001.1"/>
</dbReference>
<reference evidence="9 10" key="1">
    <citation type="submission" date="2020-08" db="EMBL/GenBank/DDBJ databases">
        <title>Sequencing the genomes of 1000 actinobacteria strains.</title>
        <authorList>
            <person name="Klenk H.-P."/>
        </authorList>
    </citation>
    <scope>NUCLEOTIDE SEQUENCE [LARGE SCALE GENOMIC DNA]</scope>
    <source>
        <strain evidence="9 10">DSM 40084</strain>
    </source>
</reference>
<keyword evidence="5 7" id="KW-1133">Transmembrane helix</keyword>
<feature type="transmembrane region" description="Helical" evidence="7">
    <location>
        <begin position="233"/>
        <end position="255"/>
    </location>
</feature>
<evidence type="ECO:0000256" key="2">
    <source>
        <dbReference type="ARBA" id="ARBA00022448"/>
    </source>
</evidence>
<dbReference type="Gene3D" id="1.20.1250.20">
    <property type="entry name" value="MFS general substrate transporter like domains"/>
    <property type="match status" value="2"/>
</dbReference>
<keyword evidence="6 7" id="KW-0472">Membrane</keyword>
<dbReference type="Proteomes" id="UP000590647">
    <property type="component" value="Unassembled WGS sequence"/>
</dbReference>
<gene>
    <name evidence="9" type="ORF">HDA41_000852</name>
</gene>
<feature type="transmembrane region" description="Helical" evidence="7">
    <location>
        <begin position="261"/>
        <end position="284"/>
    </location>
</feature>
<accession>A0A7W9GZE5</accession>
<dbReference type="CDD" id="cd06173">
    <property type="entry name" value="MFS_MefA_like"/>
    <property type="match status" value="1"/>
</dbReference>
<organism evidence="9 10">
    <name type="scientific">Streptomyces caelestis</name>
    <dbReference type="NCBI Taxonomy" id="36816"/>
    <lineage>
        <taxon>Bacteria</taxon>
        <taxon>Bacillati</taxon>
        <taxon>Actinomycetota</taxon>
        <taxon>Actinomycetes</taxon>
        <taxon>Kitasatosporales</taxon>
        <taxon>Streptomycetaceae</taxon>
        <taxon>Streptomyces</taxon>
    </lineage>
</organism>
<keyword evidence="3" id="KW-1003">Cell membrane</keyword>
<comment type="subcellular location">
    <subcellularLocation>
        <location evidence="1">Cell membrane</location>
        <topology evidence="1">Multi-pass membrane protein</topology>
    </subcellularLocation>
</comment>
<dbReference type="PANTHER" id="PTHR23513:SF6">
    <property type="entry name" value="MAJOR FACILITATOR SUPERFAMILY ASSOCIATED DOMAIN-CONTAINING PROTEIN"/>
    <property type="match status" value="1"/>
</dbReference>
<feature type="transmembrane region" description="Helical" evidence="7">
    <location>
        <begin position="29"/>
        <end position="49"/>
    </location>
</feature>
<dbReference type="EMBL" id="JACHNE010000001">
    <property type="protein sequence ID" value="MBB5792888.1"/>
    <property type="molecule type" value="Genomic_DNA"/>
</dbReference>
<comment type="caution">
    <text evidence="9">The sequence shown here is derived from an EMBL/GenBank/DDBJ whole genome shotgun (WGS) entry which is preliminary data.</text>
</comment>
<evidence type="ECO:0000256" key="1">
    <source>
        <dbReference type="ARBA" id="ARBA00004651"/>
    </source>
</evidence>
<keyword evidence="10" id="KW-1185">Reference proteome</keyword>
<dbReference type="InterPro" id="IPR010290">
    <property type="entry name" value="TM_effector"/>
</dbReference>
<protein>
    <submittedName>
        <fullName evidence="9">MFS family permease</fullName>
    </submittedName>
</protein>
<feature type="transmembrane region" description="Helical" evidence="7">
    <location>
        <begin position="387"/>
        <end position="407"/>
    </location>
</feature>
<dbReference type="GO" id="GO:0022857">
    <property type="term" value="F:transmembrane transporter activity"/>
    <property type="evidence" value="ECO:0007669"/>
    <property type="project" value="InterPro"/>
</dbReference>
<dbReference type="InterPro" id="IPR020846">
    <property type="entry name" value="MFS_dom"/>
</dbReference>
<proteinExistence type="predicted"/>
<dbReference type="Pfam" id="PF05977">
    <property type="entry name" value="MFS_3"/>
    <property type="match status" value="1"/>
</dbReference>
<evidence type="ECO:0000259" key="8">
    <source>
        <dbReference type="PROSITE" id="PS50850"/>
    </source>
</evidence>
<keyword evidence="4 7" id="KW-0812">Transmembrane</keyword>
<evidence type="ECO:0000256" key="7">
    <source>
        <dbReference type="SAM" id="Phobius"/>
    </source>
</evidence>
<feature type="transmembrane region" description="Helical" evidence="7">
    <location>
        <begin position="356"/>
        <end position="381"/>
    </location>
</feature>
<dbReference type="SUPFAM" id="SSF103473">
    <property type="entry name" value="MFS general substrate transporter"/>
    <property type="match status" value="1"/>
</dbReference>
<evidence type="ECO:0000256" key="3">
    <source>
        <dbReference type="ARBA" id="ARBA00022475"/>
    </source>
</evidence>
<feature type="domain" description="Major facilitator superfamily (MFS) profile" evidence="8">
    <location>
        <begin position="183"/>
        <end position="433"/>
    </location>
</feature>
<dbReference type="GO" id="GO:0005886">
    <property type="term" value="C:plasma membrane"/>
    <property type="evidence" value="ECO:0007669"/>
    <property type="project" value="UniProtKB-SubCell"/>
</dbReference>
<evidence type="ECO:0000256" key="5">
    <source>
        <dbReference type="ARBA" id="ARBA00022989"/>
    </source>
</evidence>
<name>A0A7W9GZE5_9ACTN</name>
<sequence>MTVPILGKDMRDLLTRDTRFRNVWLGETAANFGMQLTTFLLPLVAVTALDSSGTGVGMISVGQFLPVVAFSLIAGLVVDRHPPRRTLVAGTVARGAAVAAIAALYATGSLTLVPLVLLTAVVGTANVFYEVAYQSTIPKIVPTDAITAANGLHQSTYSVSQLAGSSAAGFLLGRFGLSATLAVTTALFVGAAISGFMVRGVQAPGVAVAGRSPLRSIGDGLRYTWALRPIRDLCVQAGVANLHMQAFLTAFLLFAVRDAGLSGTMVGVVVGIGSVGSLIGSLCASRLADRFAVGTLLCAGVVLAAVGLLGEASASRAGSGFAVSAAVAFAVQGFGVALFNVFAVSLRQAIPVEHQLGAVTAGYRLVALGTLPLGGLVGGLLADAVTAAGAVWLISGSYLLFSCLLMFSPLRTVRTVEEAKNLGEPAAHALDVR</sequence>
<dbReference type="PROSITE" id="PS50850">
    <property type="entry name" value="MFS"/>
    <property type="match status" value="1"/>
</dbReference>
<evidence type="ECO:0000256" key="6">
    <source>
        <dbReference type="ARBA" id="ARBA00023136"/>
    </source>
</evidence>
<dbReference type="AlphaFoldDB" id="A0A7W9GZE5"/>
<feature type="transmembrane region" description="Helical" evidence="7">
    <location>
        <begin position="291"/>
        <end position="309"/>
    </location>
</feature>
<keyword evidence="2" id="KW-0813">Transport</keyword>
<feature type="transmembrane region" description="Helical" evidence="7">
    <location>
        <begin position="321"/>
        <end position="344"/>
    </location>
</feature>
<evidence type="ECO:0000313" key="9">
    <source>
        <dbReference type="EMBL" id="MBB5792888.1"/>
    </source>
</evidence>
<feature type="transmembrane region" description="Helical" evidence="7">
    <location>
        <begin position="55"/>
        <end position="78"/>
    </location>
</feature>
<evidence type="ECO:0000256" key="4">
    <source>
        <dbReference type="ARBA" id="ARBA00022692"/>
    </source>
</evidence>
<evidence type="ECO:0000313" key="10">
    <source>
        <dbReference type="Proteomes" id="UP000590647"/>
    </source>
</evidence>
<dbReference type="InterPro" id="IPR036259">
    <property type="entry name" value="MFS_trans_sf"/>
</dbReference>
<dbReference type="PANTHER" id="PTHR23513">
    <property type="entry name" value="INTEGRAL MEMBRANE EFFLUX PROTEIN-RELATED"/>
    <property type="match status" value="1"/>
</dbReference>